<accession>A0ACD3ZK20</accession>
<evidence type="ECO:0000313" key="1">
    <source>
        <dbReference type="EMBL" id="UPL01441.1"/>
    </source>
</evidence>
<protein>
    <submittedName>
        <fullName evidence="1">Uncharacterized protein</fullName>
    </submittedName>
</protein>
<dbReference type="EMBL" id="CP090038">
    <property type="protein sequence ID" value="UPL01441.1"/>
    <property type="molecule type" value="Genomic_DNA"/>
</dbReference>
<organism evidence="1 2">
    <name type="scientific">Fusarium solani subsp. cucurbitae</name>
    <name type="common">Neocosmosporum cucurbitae</name>
    <dbReference type="NCBI Taxonomy" id="2747967"/>
    <lineage>
        <taxon>Eukaryota</taxon>
        <taxon>Fungi</taxon>
        <taxon>Dikarya</taxon>
        <taxon>Ascomycota</taxon>
        <taxon>Pezizomycotina</taxon>
        <taxon>Sordariomycetes</taxon>
        <taxon>Hypocreomycetidae</taxon>
        <taxon>Hypocreales</taxon>
        <taxon>Nectriaceae</taxon>
        <taxon>Fusarium</taxon>
        <taxon>Fusarium solani species complex</taxon>
    </lineage>
</organism>
<reference evidence="1" key="1">
    <citation type="submission" date="2021-11" db="EMBL/GenBank/DDBJ databases">
        <title>Fusarium solani-melongenae Genome sequencing and assembly.</title>
        <authorList>
            <person name="Xie S."/>
            <person name="Huang L."/>
            <person name="Zhang X."/>
        </authorList>
    </citation>
    <scope>NUCLEOTIDE SEQUENCE</scope>
    <source>
        <strain evidence="1">CRI 24-3</strain>
    </source>
</reference>
<name>A0ACD3ZK20_FUSSC</name>
<gene>
    <name evidence="1" type="ORF">LCI18_012375</name>
</gene>
<dbReference type="Proteomes" id="UP000830768">
    <property type="component" value="Chromosome 10"/>
</dbReference>
<evidence type="ECO:0000313" key="2">
    <source>
        <dbReference type="Proteomes" id="UP000830768"/>
    </source>
</evidence>
<sequence length="414" mass="46411">MATAHRPRQLCAPCSALTFTMLRDGFTHPLAYRDTITSGETCALYRLMVCSTGKLSVSFNSYKMDNEYHSLAPRLPELPAISREESTTSGPSTVIEKLKPLVELNWSTCQYDGERENSWEVRKGNFNDDDESDWLHESHRMGTIFEEAGCIIAAVDSVDDNGIDHGLFLPRDTDPLSVKLTIPYKKNKLSWSCFTESGEEEGGDPKEAARVSLLPLRRESDDPIFPIWKYIISDYQCCRLTFSKDRLAAIDGISARLEAHFSCKIYAGILKAPLRAFNEFHAPSWTWLAFNGEISFFMPTPRETSDLLITRLDFKIRNQCEWTDSSKDCKGTCMSGSVSFEGPAGKLTRQSKLKDLRITGGPNEPIGKREILAGILGHALVPDIAIPPRFDELGNQVRMSYSPPVPDHTEILVD</sequence>
<keyword evidence="2" id="KW-1185">Reference proteome</keyword>
<proteinExistence type="predicted"/>